<dbReference type="EMBL" id="KE124049">
    <property type="protein sequence ID" value="EPB84106.1"/>
    <property type="molecule type" value="Genomic_DNA"/>
</dbReference>
<name>S2J209_MUCC1</name>
<dbReference type="AlphaFoldDB" id="S2J209"/>
<reference evidence="3" key="1">
    <citation type="submission" date="2013-05" db="EMBL/GenBank/DDBJ databases">
        <title>The Genome sequence of Mucor circinelloides f. circinelloides 1006PhL.</title>
        <authorList>
            <consortium name="The Broad Institute Genomics Platform"/>
            <person name="Cuomo C."/>
            <person name="Earl A."/>
            <person name="Findley K."/>
            <person name="Lee S.C."/>
            <person name="Walker B."/>
            <person name="Young S."/>
            <person name="Zeng Q."/>
            <person name="Gargeya S."/>
            <person name="Fitzgerald M."/>
            <person name="Haas B."/>
            <person name="Abouelleil A."/>
            <person name="Allen A.W."/>
            <person name="Alvarado L."/>
            <person name="Arachchi H.M."/>
            <person name="Berlin A.M."/>
            <person name="Chapman S.B."/>
            <person name="Gainer-Dewar J."/>
            <person name="Goldberg J."/>
            <person name="Griggs A."/>
            <person name="Gujja S."/>
            <person name="Hansen M."/>
            <person name="Howarth C."/>
            <person name="Imamovic A."/>
            <person name="Ireland A."/>
            <person name="Larimer J."/>
            <person name="McCowan C."/>
            <person name="Murphy C."/>
            <person name="Pearson M."/>
            <person name="Poon T.W."/>
            <person name="Priest M."/>
            <person name="Roberts A."/>
            <person name="Saif S."/>
            <person name="Shea T."/>
            <person name="Sisk P."/>
            <person name="Sykes S."/>
            <person name="Wortman J."/>
            <person name="Nusbaum C."/>
            <person name="Birren B."/>
        </authorList>
    </citation>
    <scope>NUCLEOTIDE SEQUENCE [LARGE SCALE GENOMIC DNA]</scope>
    <source>
        <strain evidence="3">1006PhL</strain>
    </source>
</reference>
<evidence type="ECO:0000313" key="3">
    <source>
        <dbReference type="Proteomes" id="UP000014254"/>
    </source>
</evidence>
<dbReference type="OrthoDB" id="2276119at2759"/>
<dbReference type="VEuPathDB" id="FungiDB:HMPREF1544_09166"/>
<dbReference type="eggNOG" id="ENOG502TAI6">
    <property type="taxonomic scope" value="Eukaryota"/>
</dbReference>
<dbReference type="STRING" id="1220926.S2J209"/>
<gene>
    <name evidence="2" type="ORF">HMPREF1544_09166</name>
</gene>
<evidence type="ECO:0000313" key="2">
    <source>
        <dbReference type="EMBL" id="EPB84106.1"/>
    </source>
</evidence>
<dbReference type="OMA" id="QDIFPTY"/>
<evidence type="ECO:0000256" key="1">
    <source>
        <dbReference type="SAM" id="Coils"/>
    </source>
</evidence>
<keyword evidence="3" id="KW-1185">Reference proteome</keyword>
<organism evidence="2 3">
    <name type="scientific">Mucor circinelloides f. circinelloides (strain 1006PhL)</name>
    <name type="common">Mucormycosis agent</name>
    <name type="synonym">Calyptromyces circinelloides</name>
    <dbReference type="NCBI Taxonomy" id="1220926"/>
    <lineage>
        <taxon>Eukaryota</taxon>
        <taxon>Fungi</taxon>
        <taxon>Fungi incertae sedis</taxon>
        <taxon>Mucoromycota</taxon>
        <taxon>Mucoromycotina</taxon>
        <taxon>Mucoromycetes</taxon>
        <taxon>Mucorales</taxon>
        <taxon>Mucorineae</taxon>
        <taxon>Mucoraceae</taxon>
        <taxon>Mucor</taxon>
    </lineage>
</organism>
<dbReference type="InParanoid" id="S2J209"/>
<proteinExistence type="predicted"/>
<dbReference type="Proteomes" id="UP000014254">
    <property type="component" value="Unassembled WGS sequence"/>
</dbReference>
<protein>
    <submittedName>
        <fullName evidence="2">Uncharacterized protein</fullName>
    </submittedName>
</protein>
<keyword evidence="1" id="KW-0175">Coiled coil</keyword>
<sequence>MVFFDEVISFLDKHKSVSADWDLADLPERIRERDYSNHLANKSVNKPTADRLYLELIPHDLFKPPFIEEDEDEEEDASMEDVVGTNQEQLELRDAHHIVFKVDASSPTEETPPTAPLVQLDMAEYRRRRAEQSDPSNSEQFNALMRASMDEPVTVVMNSGAINASVQQIRPLQQQLAVNKVSTPASAPASTAPSTSNTAMPKSTTLFANLYDSSLMESNIFTEKAGPKIYAYQNQIIPIFASPAQQEECADDINKDIRFLKVNVAEALHVLSLSGNHEINQVGKGLFIMKLIANLQNRALTLALATPTIDEESLLVETALQIGLRCDRFSNILHKWDSDYGVYLETKAPDSIESSQYSFKPADFVICLGAAVDRRTAEKLKATPETPVAWMVTLGSVEERLFEFIAQHNIKYPDCANIEGFENLLLTRNSWPSYDQYSFQELTTRVANSVSRWLDLPSRSEYQFRSIENLPLSYHFATFKVQTDNDVEEMDISSSDTEDLQGMHMQQQDIFPTYEIIRKQPITTATENNSALVDDYEREAKNLKARYEAEYKVLLYKYKSKLSEYHKQM</sequence>
<feature type="coiled-coil region" evidence="1">
    <location>
        <begin position="526"/>
        <end position="553"/>
    </location>
</feature>
<accession>S2J209</accession>